<feature type="transmembrane region" description="Helical" evidence="2">
    <location>
        <begin position="267"/>
        <end position="286"/>
    </location>
</feature>
<evidence type="ECO:0000256" key="2">
    <source>
        <dbReference type="SAM" id="Phobius"/>
    </source>
</evidence>
<dbReference type="PANTHER" id="PTHR38434:SF1">
    <property type="entry name" value="BLL2549 PROTEIN"/>
    <property type="match status" value="1"/>
</dbReference>
<feature type="transmembrane region" description="Helical" evidence="2">
    <location>
        <begin position="545"/>
        <end position="564"/>
    </location>
</feature>
<feature type="transmembrane region" description="Helical" evidence="2">
    <location>
        <begin position="416"/>
        <end position="435"/>
    </location>
</feature>
<evidence type="ECO:0000313" key="3">
    <source>
        <dbReference type="EMBL" id="GGA66583.1"/>
    </source>
</evidence>
<feature type="transmembrane region" description="Helical" evidence="2">
    <location>
        <begin position="166"/>
        <end position="187"/>
    </location>
</feature>
<protein>
    <recommendedName>
        <fullName evidence="5">DUF2339 domain-containing protein</fullName>
    </recommendedName>
</protein>
<keyword evidence="2" id="KW-0472">Membrane</keyword>
<dbReference type="AlphaFoldDB" id="A0A916RR98"/>
<name>A0A916RR98_9BACT</name>
<feature type="transmembrane region" description="Helical" evidence="2">
    <location>
        <begin position="379"/>
        <end position="396"/>
    </location>
</feature>
<feature type="transmembrane region" description="Helical" evidence="2">
    <location>
        <begin position="140"/>
        <end position="160"/>
    </location>
</feature>
<feature type="transmembrane region" description="Helical" evidence="2">
    <location>
        <begin position="447"/>
        <end position="467"/>
    </location>
</feature>
<feature type="transmembrane region" description="Helical" evidence="2">
    <location>
        <begin position="576"/>
        <end position="593"/>
    </location>
</feature>
<reference evidence="3" key="2">
    <citation type="submission" date="2020-09" db="EMBL/GenBank/DDBJ databases">
        <authorList>
            <person name="Sun Q."/>
            <person name="Zhou Y."/>
        </authorList>
    </citation>
    <scope>NUCLEOTIDE SEQUENCE</scope>
    <source>
        <strain evidence="3">CGMCC 1.15447</strain>
    </source>
</reference>
<feature type="transmembrane region" description="Helical" evidence="2">
    <location>
        <begin position="354"/>
        <end position="373"/>
    </location>
</feature>
<organism evidence="3 4">
    <name type="scientific">Edaphobacter acidisoli</name>
    <dbReference type="NCBI Taxonomy" id="2040573"/>
    <lineage>
        <taxon>Bacteria</taxon>
        <taxon>Pseudomonadati</taxon>
        <taxon>Acidobacteriota</taxon>
        <taxon>Terriglobia</taxon>
        <taxon>Terriglobales</taxon>
        <taxon>Acidobacteriaceae</taxon>
        <taxon>Edaphobacter</taxon>
    </lineage>
</organism>
<dbReference type="Proteomes" id="UP000648801">
    <property type="component" value="Unassembled WGS sequence"/>
</dbReference>
<dbReference type="PANTHER" id="PTHR38434">
    <property type="entry name" value="BLL2549 PROTEIN"/>
    <property type="match status" value="1"/>
</dbReference>
<feature type="region of interest" description="Disordered" evidence="1">
    <location>
        <begin position="39"/>
        <end position="66"/>
    </location>
</feature>
<dbReference type="Pfam" id="PF10101">
    <property type="entry name" value="DUF2339"/>
    <property type="match status" value="2"/>
</dbReference>
<dbReference type="EMBL" id="BMJB01000001">
    <property type="protein sequence ID" value="GGA66583.1"/>
    <property type="molecule type" value="Genomic_DNA"/>
</dbReference>
<feature type="transmembrane region" description="Helical" evidence="2">
    <location>
        <begin position="108"/>
        <end position="128"/>
    </location>
</feature>
<feature type="transmembrane region" description="Helical" evidence="2">
    <location>
        <begin position="298"/>
        <end position="323"/>
    </location>
</feature>
<feature type="transmembrane region" description="Helical" evidence="2">
    <location>
        <begin position="218"/>
        <end position="236"/>
    </location>
</feature>
<accession>A0A916RR98</accession>
<keyword evidence="4" id="KW-1185">Reference proteome</keyword>
<keyword evidence="2" id="KW-1133">Transmembrane helix</keyword>
<feature type="transmembrane region" description="Helical" evidence="2">
    <location>
        <begin position="479"/>
        <end position="498"/>
    </location>
</feature>
<feature type="transmembrane region" description="Helical" evidence="2">
    <location>
        <begin position="518"/>
        <end position="538"/>
    </location>
</feature>
<feature type="transmembrane region" description="Helical" evidence="2">
    <location>
        <begin position="83"/>
        <end position="102"/>
    </location>
</feature>
<reference evidence="3" key="1">
    <citation type="journal article" date="2014" name="Int. J. Syst. Evol. Microbiol.">
        <title>Complete genome sequence of Corynebacterium casei LMG S-19264T (=DSM 44701T), isolated from a smear-ripened cheese.</title>
        <authorList>
            <consortium name="US DOE Joint Genome Institute (JGI-PGF)"/>
            <person name="Walter F."/>
            <person name="Albersmeier A."/>
            <person name="Kalinowski J."/>
            <person name="Ruckert C."/>
        </authorList>
    </citation>
    <scope>NUCLEOTIDE SEQUENCE</scope>
    <source>
        <strain evidence="3">CGMCC 1.15447</strain>
    </source>
</reference>
<evidence type="ECO:0008006" key="5">
    <source>
        <dbReference type="Google" id="ProtNLM"/>
    </source>
</evidence>
<feature type="transmembrane region" description="Helical" evidence="2">
    <location>
        <begin position="243"/>
        <end position="261"/>
    </location>
</feature>
<evidence type="ECO:0000256" key="1">
    <source>
        <dbReference type="SAM" id="MobiDB-lite"/>
    </source>
</evidence>
<sequence length="619" mass="67184">MGQEEQQTQQNAVARLAQEIAALSGRVAAIERHLTASGAVVQDQPSREAAQVPPPPPKPVLEQVPQLSSKPASSLEKRIGSQIFNRIGIIALLIAAALFLKHAMDNHWIGPLGRVLIGLVAGSAIVLWSERFRRKGFDVFSYSLKAIGSGVLYLALWAAFQVFHLMPAGVALAAMVLVTAWNALMAWSQSSELLAIYALAGAFATPLLLATGGNHETFLFTYILVIDIATVALVRLKPWQRLLLGAFPATIAFFVGWYVQFNSSTELAVTSLFVALFFVIFIVPSIDERDERKGHSQGSAAIASIFLPLANAVFLALAFYSLLEDSGHHALLPWMAVLFGALYLGLMRLPQARVTFAVHLSLAVVFLTIAIPLKASGNWITVGWFAEGVALLWIAARMMTSTTESTAISSHRVLRVLALCALLLGFFSLSSPLVWLGQPGQTAFLNLRFATSLFGIAALAASTWIALRASTSSDVASPSWRTIVGFSIIALNLVAISACVHEIDTAFHPVYGNVEAVLQRSLIISGFLMLYGAALLAVGFWKRSAFIRWQAIILLVFTIGKTFIYDLRDLSQGYRVISFLGLGVLLMVVSFAYQKDWLAFRASEPEQPHSSEPTTGVDQ</sequence>
<feature type="transmembrane region" description="Helical" evidence="2">
    <location>
        <begin position="194"/>
        <end position="212"/>
    </location>
</feature>
<keyword evidence="2" id="KW-0812">Transmembrane</keyword>
<feature type="transmembrane region" description="Helical" evidence="2">
    <location>
        <begin position="329"/>
        <end position="347"/>
    </location>
</feature>
<proteinExistence type="predicted"/>
<dbReference type="InterPro" id="IPR019286">
    <property type="entry name" value="DUF2339_TM"/>
</dbReference>
<comment type="caution">
    <text evidence="3">The sequence shown here is derived from an EMBL/GenBank/DDBJ whole genome shotgun (WGS) entry which is preliminary data.</text>
</comment>
<gene>
    <name evidence="3" type="ORF">GCM10011507_17620</name>
</gene>
<evidence type="ECO:0000313" key="4">
    <source>
        <dbReference type="Proteomes" id="UP000648801"/>
    </source>
</evidence>